<reference evidence="3" key="1">
    <citation type="journal article" date="2019" name="Int. J. Syst. Evol. Microbiol.">
        <title>The Global Catalogue of Microorganisms (GCM) 10K type strain sequencing project: providing services to taxonomists for standard genome sequencing and annotation.</title>
        <authorList>
            <consortium name="The Broad Institute Genomics Platform"/>
            <consortium name="The Broad Institute Genome Sequencing Center for Infectious Disease"/>
            <person name="Wu L."/>
            <person name="Ma J."/>
        </authorList>
    </citation>
    <scope>NUCLEOTIDE SEQUENCE [LARGE SCALE GENOMIC DNA]</scope>
    <source>
        <strain evidence="3">NBRC 101365</strain>
    </source>
</reference>
<keyword evidence="3" id="KW-1185">Reference proteome</keyword>
<dbReference type="Pfam" id="PF00702">
    <property type="entry name" value="Hydrolase"/>
    <property type="match status" value="1"/>
</dbReference>
<evidence type="ECO:0000313" key="2">
    <source>
        <dbReference type="EMBL" id="GLS20211.1"/>
    </source>
</evidence>
<keyword evidence="1" id="KW-0378">Hydrolase</keyword>
<dbReference type="InterPro" id="IPR036412">
    <property type="entry name" value="HAD-like_sf"/>
</dbReference>
<dbReference type="InterPro" id="IPR051540">
    <property type="entry name" value="S-2-haloacid_dehalogenase"/>
</dbReference>
<dbReference type="InterPro" id="IPR006439">
    <property type="entry name" value="HAD-SF_hydro_IA"/>
</dbReference>
<accession>A0ABQ6CPQ6</accession>
<dbReference type="PANTHER" id="PTHR43316">
    <property type="entry name" value="HYDROLASE, HALOACID DELAHOGENASE-RELATED"/>
    <property type="match status" value="1"/>
</dbReference>
<name>A0ABQ6CPQ6_9HYPH</name>
<dbReference type="PRINTS" id="PR00413">
    <property type="entry name" value="HADHALOGNASE"/>
</dbReference>
<dbReference type="EMBL" id="BSPC01000027">
    <property type="protein sequence ID" value="GLS20211.1"/>
    <property type="molecule type" value="Genomic_DNA"/>
</dbReference>
<dbReference type="CDD" id="cd02588">
    <property type="entry name" value="HAD_L2-DEX"/>
    <property type="match status" value="1"/>
</dbReference>
<sequence length="246" mass="27787">MADGDAHMSSPQAILFDTFGTIVDWRSSLIEELTAFGRERNIVGDWTSLIDAWRSAYAPSMDRVRKGELLWTTLDKLHRATLDRLVMEFGIKGLAQEDLAYLNKGWHRLRPWPDSVKGLTRLKKNFIIGPLSNGNVALLVNMAKHVGLPWDMVFASDLFHHFKPDRENYLGACQLLDLQPKEVMLCAAHNDDLKMARSLGLQTAFIARPTEYGPHQTKDFAADEPWDVIAANVDDLADKLEAVRET</sequence>
<evidence type="ECO:0000256" key="1">
    <source>
        <dbReference type="ARBA" id="ARBA00022801"/>
    </source>
</evidence>
<organism evidence="2 3">
    <name type="scientific">Labrys miyagiensis</name>
    <dbReference type="NCBI Taxonomy" id="346912"/>
    <lineage>
        <taxon>Bacteria</taxon>
        <taxon>Pseudomonadati</taxon>
        <taxon>Pseudomonadota</taxon>
        <taxon>Alphaproteobacteria</taxon>
        <taxon>Hyphomicrobiales</taxon>
        <taxon>Xanthobacteraceae</taxon>
        <taxon>Labrys</taxon>
    </lineage>
</organism>
<dbReference type="InterPro" id="IPR023214">
    <property type="entry name" value="HAD_sf"/>
</dbReference>
<dbReference type="Gene3D" id="1.10.150.750">
    <property type="match status" value="1"/>
</dbReference>
<dbReference type="NCBIfam" id="TIGR01493">
    <property type="entry name" value="HAD-SF-IA-v2"/>
    <property type="match status" value="1"/>
</dbReference>
<dbReference type="InterPro" id="IPR006328">
    <property type="entry name" value="2-HAD"/>
</dbReference>
<protein>
    <submittedName>
        <fullName evidence="2">Haloacid dehalogenase</fullName>
    </submittedName>
</protein>
<dbReference type="SUPFAM" id="SSF56784">
    <property type="entry name" value="HAD-like"/>
    <property type="match status" value="1"/>
</dbReference>
<dbReference type="PANTHER" id="PTHR43316:SF3">
    <property type="entry name" value="HALOACID DEHALOGENASE, TYPE II (AFU_ORTHOLOGUE AFUA_2G07750)-RELATED"/>
    <property type="match status" value="1"/>
</dbReference>
<evidence type="ECO:0000313" key="3">
    <source>
        <dbReference type="Proteomes" id="UP001156882"/>
    </source>
</evidence>
<comment type="caution">
    <text evidence="2">The sequence shown here is derived from an EMBL/GenBank/DDBJ whole genome shotgun (WGS) entry which is preliminary data.</text>
</comment>
<dbReference type="Proteomes" id="UP001156882">
    <property type="component" value="Unassembled WGS sequence"/>
</dbReference>
<dbReference type="Gene3D" id="3.40.50.1000">
    <property type="entry name" value="HAD superfamily/HAD-like"/>
    <property type="match status" value="1"/>
</dbReference>
<dbReference type="NCBIfam" id="TIGR01428">
    <property type="entry name" value="HAD_type_II"/>
    <property type="match status" value="1"/>
</dbReference>
<gene>
    <name evidence="2" type="ORF">GCM10007874_32280</name>
</gene>
<proteinExistence type="predicted"/>